<dbReference type="AlphaFoldDB" id="A0A5B8NJN7"/>
<name>A0A5B8NJN7_9CHRO</name>
<dbReference type="GO" id="GO:0020037">
    <property type="term" value="F:heme binding"/>
    <property type="evidence" value="ECO:0007669"/>
    <property type="project" value="InterPro"/>
</dbReference>
<reference evidence="2" key="1">
    <citation type="submission" date="2019-08" db="EMBL/GenBank/DDBJ databases">
        <title>Carotenoids and Carotenoid Binding Proteins in the Halophilic Cyanobacterium Euhalothece sp. ZM00.</title>
        <authorList>
            <person name="Cho S.M."/>
            <person name="Song J.Y."/>
            <person name="Park Y.-I."/>
        </authorList>
    </citation>
    <scope>NUCLEOTIDE SEQUENCE [LARGE SCALE GENOMIC DNA]</scope>
    <source>
        <strain evidence="2">Z-M001</strain>
    </source>
</reference>
<evidence type="ECO:0000313" key="2">
    <source>
        <dbReference type="EMBL" id="QDZ39187.1"/>
    </source>
</evidence>
<dbReference type="InterPro" id="IPR009050">
    <property type="entry name" value="Globin-like_sf"/>
</dbReference>
<dbReference type="RefSeq" id="WP_146294793.1">
    <property type="nucleotide sequence ID" value="NZ_CP042326.1"/>
</dbReference>
<dbReference type="EMBL" id="CP042326">
    <property type="protein sequence ID" value="QDZ39187.1"/>
    <property type="molecule type" value="Genomic_DNA"/>
</dbReference>
<dbReference type="OrthoDB" id="454336at2"/>
<accession>A0A5B8NJN7</accession>
<dbReference type="Gene3D" id="1.10.490.10">
    <property type="entry name" value="Globins"/>
    <property type="match status" value="1"/>
</dbReference>
<keyword evidence="2" id="KW-0808">Transferase</keyword>
<dbReference type="KEGG" id="enn:FRE64_04110"/>
<evidence type="ECO:0000313" key="3">
    <source>
        <dbReference type="Proteomes" id="UP000318453"/>
    </source>
</evidence>
<dbReference type="InterPro" id="IPR012292">
    <property type="entry name" value="Globin/Proto"/>
</dbReference>
<protein>
    <submittedName>
        <fullName evidence="2">Globin-coupled histidine kinase</fullName>
    </submittedName>
</protein>
<dbReference type="SUPFAM" id="SSF46458">
    <property type="entry name" value="Globin-like"/>
    <property type="match status" value="1"/>
</dbReference>
<dbReference type="InterPro" id="IPR044398">
    <property type="entry name" value="Globin-sensor_dom"/>
</dbReference>
<feature type="domain" description="Globin-sensor" evidence="1">
    <location>
        <begin position="14"/>
        <end position="160"/>
    </location>
</feature>
<dbReference type="Pfam" id="PF11563">
    <property type="entry name" value="Protoglobin"/>
    <property type="match status" value="1"/>
</dbReference>
<sequence length="183" mass="21401">MAQDRQSWAIKDEAIYEDLVQLMNLTSEDINLLKELYPEAEKRVREMTDDFYSRLFAHEMTKEYFEGKDMEYLHKMIGNWFLDLFRGNYDQDYVKQRLRIGHIHVKIGLPVRYPLAMIDIINAHGEKIAETGSNPEKAKEAVQKVTALDIAIFNQAYEDNQLNHLVELVGNERLARRLLQGLG</sequence>
<dbReference type="GO" id="GO:0016301">
    <property type="term" value="F:kinase activity"/>
    <property type="evidence" value="ECO:0007669"/>
    <property type="project" value="UniProtKB-KW"/>
</dbReference>
<keyword evidence="3" id="KW-1185">Reference proteome</keyword>
<organism evidence="2 3">
    <name type="scientific">Euhalothece natronophila Z-M001</name>
    <dbReference type="NCBI Taxonomy" id="522448"/>
    <lineage>
        <taxon>Bacteria</taxon>
        <taxon>Bacillati</taxon>
        <taxon>Cyanobacteriota</taxon>
        <taxon>Cyanophyceae</taxon>
        <taxon>Oscillatoriophycideae</taxon>
        <taxon>Chroococcales</taxon>
        <taxon>Halothecacae</taxon>
        <taxon>Halothece cluster</taxon>
        <taxon>Euhalothece</taxon>
    </lineage>
</organism>
<gene>
    <name evidence="2" type="ORF">FRE64_04110</name>
</gene>
<dbReference type="Proteomes" id="UP000318453">
    <property type="component" value="Chromosome"/>
</dbReference>
<dbReference type="GO" id="GO:0019825">
    <property type="term" value="F:oxygen binding"/>
    <property type="evidence" value="ECO:0007669"/>
    <property type="project" value="InterPro"/>
</dbReference>
<proteinExistence type="predicted"/>
<evidence type="ECO:0000259" key="1">
    <source>
        <dbReference type="Pfam" id="PF11563"/>
    </source>
</evidence>
<keyword evidence="2" id="KW-0418">Kinase</keyword>